<dbReference type="InterPro" id="IPR034660">
    <property type="entry name" value="DinB/YfiT-like"/>
</dbReference>
<dbReference type="Proteomes" id="UP001175261">
    <property type="component" value="Unassembled WGS sequence"/>
</dbReference>
<evidence type="ECO:0000313" key="2">
    <source>
        <dbReference type="Proteomes" id="UP001175261"/>
    </source>
</evidence>
<comment type="caution">
    <text evidence="1">The sequence shown here is derived from an EMBL/GenBank/DDBJ whole genome shotgun (WGS) entry which is preliminary data.</text>
</comment>
<keyword evidence="2" id="KW-1185">Reference proteome</keyword>
<evidence type="ECO:0000313" key="1">
    <source>
        <dbReference type="EMBL" id="KAK0384673.1"/>
    </source>
</evidence>
<gene>
    <name evidence="1" type="ORF">NLU13_8759</name>
</gene>
<accession>A0AA39GDH4</accession>
<proteinExistence type="predicted"/>
<dbReference type="SUPFAM" id="SSF109854">
    <property type="entry name" value="DinB/YfiT-like putative metalloenzymes"/>
    <property type="match status" value="1"/>
</dbReference>
<evidence type="ECO:0008006" key="3">
    <source>
        <dbReference type="Google" id="ProtNLM"/>
    </source>
</evidence>
<dbReference type="PANTHER" id="PTHR36922">
    <property type="entry name" value="BLL2446 PROTEIN"/>
    <property type="match status" value="1"/>
</dbReference>
<dbReference type="InterPro" id="IPR018531">
    <property type="entry name" value="DUF1993"/>
</dbReference>
<dbReference type="EMBL" id="JAPDFR010000008">
    <property type="protein sequence ID" value="KAK0384673.1"/>
    <property type="molecule type" value="Genomic_DNA"/>
</dbReference>
<dbReference type="PANTHER" id="PTHR36922:SF1">
    <property type="entry name" value="DUF1993 DOMAIN-CONTAINING PROTEIN"/>
    <property type="match status" value="1"/>
</dbReference>
<reference evidence="1" key="1">
    <citation type="submission" date="2022-10" db="EMBL/GenBank/DDBJ databases">
        <title>Determination and structural analysis of whole genome sequence of Sarocladium strictum F4-1.</title>
        <authorList>
            <person name="Hu L."/>
            <person name="Jiang Y."/>
        </authorList>
    </citation>
    <scope>NUCLEOTIDE SEQUENCE</scope>
    <source>
        <strain evidence="1">F4-1</strain>
    </source>
</reference>
<dbReference type="Gene3D" id="1.20.120.450">
    <property type="entry name" value="dinb family like domain"/>
    <property type="match status" value="1"/>
</dbReference>
<dbReference type="Pfam" id="PF09351">
    <property type="entry name" value="DUF1993"/>
    <property type="match status" value="1"/>
</dbReference>
<name>A0AA39GDH4_SARSR</name>
<dbReference type="AlphaFoldDB" id="A0AA39GDH4"/>
<sequence>MSSLTLSRHVVTIPKKIVESLENILSKAEQHPKAASFPEARLAEDMFPLSFQVWCVTDNICKGIARAQGTEPPVLERDLTTLAAMKDRLKFTAEALEKADVDLINKREEETVTLGLGPGKNGQMSTINYILGYSQPNVYFHLNMAYAILRKEGVELGKQDYLSAFTKGDLTIL</sequence>
<organism evidence="1 2">
    <name type="scientific">Sarocladium strictum</name>
    <name type="common">Black bundle disease fungus</name>
    <name type="synonym">Acremonium strictum</name>
    <dbReference type="NCBI Taxonomy" id="5046"/>
    <lineage>
        <taxon>Eukaryota</taxon>
        <taxon>Fungi</taxon>
        <taxon>Dikarya</taxon>
        <taxon>Ascomycota</taxon>
        <taxon>Pezizomycotina</taxon>
        <taxon>Sordariomycetes</taxon>
        <taxon>Hypocreomycetidae</taxon>
        <taxon>Hypocreales</taxon>
        <taxon>Sarocladiaceae</taxon>
        <taxon>Sarocladium</taxon>
    </lineage>
</organism>
<protein>
    <recommendedName>
        <fullName evidence="3">DUF1993 domain-containing protein</fullName>
    </recommendedName>
</protein>